<gene>
    <name evidence="2" type="ORF">H0A36_26235</name>
</gene>
<feature type="signal peptide" evidence="1">
    <location>
        <begin position="1"/>
        <end position="24"/>
    </location>
</feature>
<accession>A0A853IHK6</accession>
<protein>
    <recommendedName>
        <fullName evidence="4">Solute-binding protein family 3/N-terminal domain-containing protein</fullName>
    </recommendedName>
</protein>
<dbReference type="RefSeq" id="WP_180571505.1">
    <property type="nucleotide sequence ID" value="NZ_JACCKB010000095.1"/>
</dbReference>
<reference evidence="2 3" key="1">
    <citation type="submission" date="2020-07" db="EMBL/GenBank/DDBJ databases">
        <title>Endozoicomonas sp. nov., isolated from sediment.</title>
        <authorList>
            <person name="Gu T."/>
        </authorList>
    </citation>
    <scope>NUCLEOTIDE SEQUENCE [LARGE SCALE GENOMIC DNA]</scope>
    <source>
        <strain evidence="2 3">SM1973</strain>
    </source>
</reference>
<keyword evidence="1" id="KW-0732">Signal</keyword>
<dbReference type="EMBL" id="JACCKB010000095">
    <property type="protein sequence ID" value="NYZ69521.1"/>
    <property type="molecule type" value="Genomic_DNA"/>
</dbReference>
<evidence type="ECO:0000313" key="2">
    <source>
        <dbReference type="EMBL" id="NYZ69521.1"/>
    </source>
</evidence>
<keyword evidence="3" id="KW-1185">Reference proteome</keyword>
<dbReference type="AlphaFoldDB" id="A0A853IHK6"/>
<organism evidence="2 3">
    <name type="scientific">Spartinivicinus marinus</name>
    <dbReference type="NCBI Taxonomy" id="2994442"/>
    <lineage>
        <taxon>Bacteria</taxon>
        <taxon>Pseudomonadati</taxon>
        <taxon>Pseudomonadota</taxon>
        <taxon>Gammaproteobacteria</taxon>
        <taxon>Oceanospirillales</taxon>
        <taxon>Zooshikellaceae</taxon>
        <taxon>Spartinivicinus</taxon>
    </lineage>
</organism>
<name>A0A853IHK6_9GAMM</name>
<comment type="caution">
    <text evidence="2">The sequence shown here is derived from an EMBL/GenBank/DDBJ whole genome shotgun (WGS) entry which is preliminary data.</text>
</comment>
<evidence type="ECO:0000313" key="3">
    <source>
        <dbReference type="Proteomes" id="UP000569732"/>
    </source>
</evidence>
<evidence type="ECO:0000256" key="1">
    <source>
        <dbReference type="SAM" id="SignalP"/>
    </source>
</evidence>
<feature type="chain" id="PRO_5032674815" description="Solute-binding protein family 3/N-terminal domain-containing protein" evidence="1">
    <location>
        <begin position="25"/>
        <end position="303"/>
    </location>
</feature>
<proteinExistence type="predicted"/>
<sequence>MYKIKIFLLKATMLLALTSVTTFGSPNSDPMVYIYPKPHSATDTRRQEVIALILEALNRTEAKYGKYILKPSSDYINELRVIDLLKKSENQLVTVAWLDTTKTLEEDLLPVYIPIQKGIVGYRIFLIRKEDENKFSKVKSIEDLRKYTNGLGHTWVNRDIMELNNLPYISSPTYEGLFHMLNSKRFDYYSRGINEAFPELEARKNLLPELIVEKKLALHYTKPSYLFTSKQNIKLNNRLYEGLSILLKDGTFDRIFCEVNGDAIRKTNLKERTIIKLKSPFLFKTTPIERKELWFSENNQVCM</sequence>
<dbReference type="Proteomes" id="UP000569732">
    <property type="component" value="Unassembled WGS sequence"/>
</dbReference>
<dbReference type="SUPFAM" id="SSF53850">
    <property type="entry name" value="Periplasmic binding protein-like II"/>
    <property type="match status" value="1"/>
</dbReference>
<evidence type="ECO:0008006" key="4">
    <source>
        <dbReference type="Google" id="ProtNLM"/>
    </source>
</evidence>